<proteinExistence type="inferred from homology"/>
<dbReference type="InterPro" id="IPR022572">
    <property type="entry name" value="DNA_rep/recomb_RecO_N"/>
</dbReference>
<feature type="domain" description="DNA replication/recombination mediator RecO N-terminal" evidence="9">
    <location>
        <begin position="7"/>
        <end position="75"/>
    </location>
</feature>
<dbReference type="Pfam" id="PF11967">
    <property type="entry name" value="RecO_N"/>
    <property type="match status" value="1"/>
</dbReference>
<accession>A0ABV4TXN7</accession>
<dbReference type="Pfam" id="PF02565">
    <property type="entry name" value="RecO_C"/>
    <property type="match status" value="1"/>
</dbReference>
<dbReference type="Gene3D" id="1.20.1440.120">
    <property type="entry name" value="Recombination protein O, C-terminal domain"/>
    <property type="match status" value="1"/>
</dbReference>
<name>A0ABV4TXN7_9GAMM</name>
<comment type="function">
    <text evidence="1 8">Involved in DNA repair and RecF pathway recombination.</text>
</comment>
<dbReference type="Gene3D" id="2.40.50.140">
    <property type="entry name" value="Nucleic acid-binding proteins"/>
    <property type="match status" value="1"/>
</dbReference>
<evidence type="ECO:0000256" key="5">
    <source>
        <dbReference type="ARBA" id="ARBA00023172"/>
    </source>
</evidence>
<organism evidence="10 11">
    <name type="scientific">Thiohalorhabdus methylotrophus</name>
    <dbReference type="NCBI Taxonomy" id="3242694"/>
    <lineage>
        <taxon>Bacteria</taxon>
        <taxon>Pseudomonadati</taxon>
        <taxon>Pseudomonadota</taxon>
        <taxon>Gammaproteobacteria</taxon>
        <taxon>Thiohalorhabdales</taxon>
        <taxon>Thiohalorhabdaceae</taxon>
        <taxon>Thiohalorhabdus</taxon>
    </lineage>
</organism>
<keyword evidence="6 8" id="KW-0234">DNA repair</keyword>
<keyword evidence="11" id="KW-1185">Reference proteome</keyword>
<dbReference type="SUPFAM" id="SSF57863">
    <property type="entry name" value="ArfGap/RecO-like zinc finger"/>
    <property type="match status" value="1"/>
</dbReference>
<dbReference type="Proteomes" id="UP001575181">
    <property type="component" value="Unassembled WGS sequence"/>
</dbReference>
<dbReference type="InterPro" id="IPR003717">
    <property type="entry name" value="RecO"/>
</dbReference>
<dbReference type="PANTHER" id="PTHR33991:SF1">
    <property type="entry name" value="DNA REPAIR PROTEIN RECO"/>
    <property type="match status" value="1"/>
</dbReference>
<evidence type="ECO:0000256" key="1">
    <source>
        <dbReference type="ARBA" id="ARBA00003065"/>
    </source>
</evidence>
<dbReference type="SUPFAM" id="SSF50249">
    <property type="entry name" value="Nucleic acid-binding proteins"/>
    <property type="match status" value="1"/>
</dbReference>
<evidence type="ECO:0000256" key="2">
    <source>
        <dbReference type="ARBA" id="ARBA00007452"/>
    </source>
</evidence>
<dbReference type="HAMAP" id="MF_00201">
    <property type="entry name" value="RecO"/>
    <property type="match status" value="1"/>
</dbReference>
<gene>
    <name evidence="8 10" type="primary">recO</name>
    <name evidence="10" type="ORF">ACERLL_12915</name>
</gene>
<sequence>MTATEPQNAYILHRRPYRETSLLVELFAERDGRVGVVARGGRKPRKGGTVLEPFRPLRASWAGRSELRSLGNVEPAGRALVLGGEALYLGFYLNELLVRLCPRFDPYPRMFRIYESALAALAAGERDQPLRAFERCLLQDLGLAPDWGHCAGCGVAVSGDNAYAWEAEQGLLCETCSHGAAPFSGHSVRFISGVEEAPDPEARRQARDLMRKALAPHLGSRPLESRALLRSLRRGKTPS</sequence>
<dbReference type="EMBL" id="JBGUAW010000008">
    <property type="protein sequence ID" value="MFA9461722.1"/>
    <property type="molecule type" value="Genomic_DNA"/>
</dbReference>
<dbReference type="InterPro" id="IPR042242">
    <property type="entry name" value="RecO_C"/>
</dbReference>
<dbReference type="NCBIfam" id="TIGR00613">
    <property type="entry name" value="reco"/>
    <property type="match status" value="1"/>
</dbReference>
<evidence type="ECO:0000256" key="3">
    <source>
        <dbReference type="ARBA" id="ARBA00021310"/>
    </source>
</evidence>
<reference evidence="10 11" key="1">
    <citation type="submission" date="2024-08" db="EMBL/GenBank/DDBJ databases">
        <title>Whole-genome sequencing of halo(alkali)philic microorganisms from hypersaline lakes.</title>
        <authorList>
            <person name="Sorokin D.Y."/>
            <person name="Merkel A.Y."/>
            <person name="Messina E."/>
            <person name="Yakimov M."/>
        </authorList>
    </citation>
    <scope>NUCLEOTIDE SEQUENCE [LARGE SCALE GENOMIC DNA]</scope>
    <source>
        <strain evidence="10 11">Cl-TMA</strain>
    </source>
</reference>
<protein>
    <recommendedName>
        <fullName evidence="3 8">DNA repair protein RecO</fullName>
    </recommendedName>
    <alternativeName>
        <fullName evidence="7 8">Recombination protein O</fullName>
    </alternativeName>
</protein>
<evidence type="ECO:0000313" key="10">
    <source>
        <dbReference type="EMBL" id="MFA9461722.1"/>
    </source>
</evidence>
<evidence type="ECO:0000313" key="11">
    <source>
        <dbReference type="Proteomes" id="UP001575181"/>
    </source>
</evidence>
<keyword evidence="5 8" id="KW-0233">DNA recombination</keyword>
<evidence type="ECO:0000256" key="6">
    <source>
        <dbReference type="ARBA" id="ARBA00023204"/>
    </source>
</evidence>
<dbReference type="InterPro" id="IPR012340">
    <property type="entry name" value="NA-bd_OB-fold"/>
</dbReference>
<comment type="caution">
    <text evidence="10">The sequence shown here is derived from an EMBL/GenBank/DDBJ whole genome shotgun (WGS) entry which is preliminary data.</text>
</comment>
<evidence type="ECO:0000256" key="8">
    <source>
        <dbReference type="HAMAP-Rule" id="MF_00201"/>
    </source>
</evidence>
<dbReference type="PANTHER" id="PTHR33991">
    <property type="entry name" value="DNA REPAIR PROTEIN RECO"/>
    <property type="match status" value="1"/>
</dbReference>
<dbReference type="RefSeq" id="WP_373656503.1">
    <property type="nucleotide sequence ID" value="NZ_JBGUAW010000008.1"/>
</dbReference>
<evidence type="ECO:0000256" key="7">
    <source>
        <dbReference type="ARBA" id="ARBA00033409"/>
    </source>
</evidence>
<keyword evidence="4 8" id="KW-0227">DNA damage</keyword>
<dbReference type="InterPro" id="IPR037278">
    <property type="entry name" value="ARFGAP/RecO"/>
</dbReference>
<comment type="similarity">
    <text evidence="2 8">Belongs to the RecO family.</text>
</comment>
<evidence type="ECO:0000259" key="9">
    <source>
        <dbReference type="Pfam" id="PF11967"/>
    </source>
</evidence>
<evidence type="ECO:0000256" key="4">
    <source>
        <dbReference type="ARBA" id="ARBA00022763"/>
    </source>
</evidence>